<feature type="domain" description="NADH:flavin oxidoreductase/NADH oxidase N-terminal" evidence="10">
    <location>
        <begin position="9"/>
        <end position="332"/>
    </location>
</feature>
<keyword evidence="6" id="KW-0479">Metal-binding</keyword>
<evidence type="ECO:0000259" key="11">
    <source>
        <dbReference type="Pfam" id="PF07992"/>
    </source>
</evidence>
<evidence type="ECO:0000256" key="5">
    <source>
        <dbReference type="ARBA" id="ARBA00022643"/>
    </source>
</evidence>
<dbReference type="PANTHER" id="PTHR42917">
    <property type="entry name" value="2,4-DIENOYL-COA REDUCTASE"/>
    <property type="match status" value="1"/>
</dbReference>
<dbReference type="Gene3D" id="3.20.20.70">
    <property type="entry name" value="Aldolase class I"/>
    <property type="match status" value="1"/>
</dbReference>
<comment type="cofactor">
    <cofactor evidence="1">
        <name>FMN</name>
        <dbReference type="ChEBI" id="CHEBI:58210"/>
    </cofactor>
</comment>
<dbReference type="GO" id="GO:0046872">
    <property type="term" value="F:metal ion binding"/>
    <property type="evidence" value="ECO:0007669"/>
    <property type="project" value="UniProtKB-KW"/>
</dbReference>
<gene>
    <name evidence="12" type="ORF">KCX82_18035</name>
</gene>
<dbReference type="AlphaFoldDB" id="A0A8J7W5M8"/>
<dbReference type="GO" id="GO:0010181">
    <property type="term" value="F:FMN binding"/>
    <property type="evidence" value="ECO:0007669"/>
    <property type="project" value="InterPro"/>
</dbReference>
<dbReference type="PRINTS" id="PR00368">
    <property type="entry name" value="FADPNR"/>
</dbReference>
<evidence type="ECO:0000256" key="3">
    <source>
        <dbReference type="ARBA" id="ARBA00011048"/>
    </source>
</evidence>
<evidence type="ECO:0000256" key="4">
    <source>
        <dbReference type="ARBA" id="ARBA00022630"/>
    </source>
</evidence>
<evidence type="ECO:0000259" key="10">
    <source>
        <dbReference type="Pfam" id="PF00724"/>
    </source>
</evidence>
<evidence type="ECO:0000313" key="12">
    <source>
        <dbReference type="EMBL" id="MBR0599788.1"/>
    </source>
</evidence>
<comment type="similarity">
    <text evidence="3">In the N-terminal section; belongs to the NADH:flavin oxidoreductase/NADH oxidase family.</text>
</comment>
<dbReference type="Gene3D" id="3.40.50.720">
    <property type="entry name" value="NAD(P)-binding Rossmann-like Domain"/>
    <property type="match status" value="1"/>
</dbReference>
<dbReference type="RefSeq" id="WP_227019915.1">
    <property type="nucleotide sequence ID" value="NZ_JAGSND010000016.1"/>
</dbReference>
<dbReference type="GO" id="GO:0016491">
    <property type="term" value="F:oxidoreductase activity"/>
    <property type="evidence" value="ECO:0007669"/>
    <property type="project" value="UniProtKB-KW"/>
</dbReference>
<accession>A0A8J7W5M8</accession>
<dbReference type="Pfam" id="PF13450">
    <property type="entry name" value="NAD_binding_8"/>
    <property type="match status" value="1"/>
</dbReference>
<evidence type="ECO:0000256" key="8">
    <source>
        <dbReference type="ARBA" id="ARBA00023004"/>
    </source>
</evidence>
<keyword evidence="13" id="KW-1185">Reference proteome</keyword>
<sequence length="641" mass="69720">MSNLTLMIQPIKIGGTIIKNRVVMPPMDNFVNMDGSFSRKHYCYLTNRARGGVGLIVMEAASVSWPEGKISERQLRINSGNITPELREMADSVHAFGTKIIVQLHHGGFIAVPEYSGGVQSVAPSEYGGARALTLEEIEKIKQDFETSAKVAQTAGLDGVELHASHMYLLNQFRCPACNQRNDQYGGSLENRFRIVKEIIEEIRKECPAPFILGVRLGIEDLIPGGTTLEEGMQYAKWCEEAGADMLNITTGFFSSVNNVTETQWQEEGARVYMGEAAKKAVKIPVAIVGKLRTPEFCAKIIEEGKTDMVVIGRQLICDLEWPNRVLFNRTDEIRPCLNCDEGCLGQYSFQHGTLHCSMNPYVGYEDLYCENSVLKTGTPKNIVIAGGGIAAMQFTIIAQKRGHSVTILEKADKLGGQLILAAVPPYKREVGKGLEWFKKTVSDSGAIIKLNMEATAESIAALNPDIAIVAVGSLPNRPPVQGIDNAIDSWDILEDADSAPENKKVEILGGGVVGSEVAHLLIEKGCDVNIIEMLPEICHGHEAIHKALLEGFLSANATLNLNATITEVGKNYVKFIDNEGRAQNLNADVAICATGQRPSGDILYDELLAVGIEAYKIGDAVKAANIRCATRAALDLAYTV</sequence>
<dbReference type="Proteomes" id="UP000675664">
    <property type="component" value="Unassembled WGS sequence"/>
</dbReference>
<dbReference type="PANTHER" id="PTHR42917:SF2">
    <property type="entry name" value="2,4-DIENOYL-COA REDUCTASE [(2E)-ENOYL-COA-PRODUCING]"/>
    <property type="match status" value="1"/>
</dbReference>
<dbReference type="EMBL" id="JAGSND010000016">
    <property type="protein sequence ID" value="MBR0599788.1"/>
    <property type="molecule type" value="Genomic_DNA"/>
</dbReference>
<dbReference type="GO" id="GO:0051536">
    <property type="term" value="F:iron-sulfur cluster binding"/>
    <property type="evidence" value="ECO:0007669"/>
    <property type="project" value="UniProtKB-KW"/>
</dbReference>
<evidence type="ECO:0000256" key="2">
    <source>
        <dbReference type="ARBA" id="ARBA00001966"/>
    </source>
</evidence>
<dbReference type="Pfam" id="PF07992">
    <property type="entry name" value="Pyr_redox_2"/>
    <property type="match status" value="1"/>
</dbReference>
<evidence type="ECO:0000256" key="7">
    <source>
        <dbReference type="ARBA" id="ARBA00023002"/>
    </source>
</evidence>
<evidence type="ECO:0000313" key="13">
    <source>
        <dbReference type="Proteomes" id="UP000675664"/>
    </source>
</evidence>
<dbReference type="InterPro" id="IPR001155">
    <property type="entry name" value="OxRdtase_FMN_N"/>
</dbReference>
<evidence type="ECO:0000256" key="1">
    <source>
        <dbReference type="ARBA" id="ARBA00001917"/>
    </source>
</evidence>
<keyword evidence="9" id="KW-0411">Iron-sulfur</keyword>
<dbReference type="InterPro" id="IPR036188">
    <property type="entry name" value="FAD/NAD-bd_sf"/>
</dbReference>
<evidence type="ECO:0000256" key="9">
    <source>
        <dbReference type="ARBA" id="ARBA00023014"/>
    </source>
</evidence>
<organism evidence="12 13">
    <name type="scientific">Sinanaerobacter chloroacetimidivorans</name>
    <dbReference type="NCBI Taxonomy" id="2818044"/>
    <lineage>
        <taxon>Bacteria</taxon>
        <taxon>Bacillati</taxon>
        <taxon>Bacillota</taxon>
        <taxon>Clostridia</taxon>
        <taxon>Peptostreptococcales</taxon>
        <taxon>Anaerovoracaceae</taxon>
        <taxon>Sinanaerobacter</taxon>
    </lineage>
</organism>
<name>A0A8J7W5M8_9FIRM</name>
<dbReference type="InterPro" id="IPR051793">
    <property type="entry name" value="NADH:flavin_oxidoreductase"/>
</dbReference>
<keyword evidence="5" id="KW-0288">FMN</keyword>
<evidence type="ECO:0000256" key="6">
    <source>
        <dbReference type="ARBA" id="ARBA00022723"/>
    </source>
</evidence>
<feature type="domain" description="FAD/NAD(P)-binding" evidence="11">
    <location>
        <begin position="463"/>
        <end position="610"/>
    </location>
</feature>
<dbReference type="Gene3D" id="3.50.50.60">
    <property type="entry name" value="FAD/NAD(P)-binding domain"/>
    <property type="match status" value="1"/>
</dbReference>
<comment type="cofactor">
    <cofactor evidence="2">
        <name>[4Fe-4S] cluster</name>
        <dbReference type="ChEBI" id="CHEBI:49883"/>
    </cofactor>
</comment>
<keyword evidence="7" id="KW-0560">Oxidoreductase</keyword>
<protein>
    <submittedName>
        <fullName evidence="12">FAD-dependent oxidoreductase</fullName>
    </submittedName>
</protein>
<dbReference type="SUPFAM" id="SSF51395">
    <property type="entry name" value="FMN-linked oxidoreductases"/>
    <property type="match status" value="1"/>
</dbReference>
<comment type="caution">
    <text evidence="12">The sequence shown here is derived from an EMBL/GenBank/DDBJ whole genome shotgun (WGS) entry which is preliminary data.</text>
</comment>
<reference evidence="12" key="1">
    <citation type="submission" date="2021-04" db="EMBL/GenBank/DDBJ databases">
        <title>Sinoanaerobacter chloroacetimidivorans sp. nov., an obligate anaerobic bacterium isolated from anaerobic sludge.</title>
        <authorList>
            <person name="Bao Y."/>
        </authorList>
    </citation>
    <scope>NUCLEOTIDE SEQUENCE</scope>
    <source>
        <strain evidence="12">BAD-6</strain>
    </source>
</reference>
<keyword evidence="8" id="KW-0408">Iron</keyword>
<proteinExistence type="inferred from homology"/>
<dbReference type="Pfam" id="PF00724">
    <property type="entry name" value="Oxidored_FMN"/>
    <property type="match status" value="1"/>
</dbReference>
<dbReference type="InterPro" id="IPR023753">
    <property type="entry name" value="FAD/NAD-binding_dom"/>
</dbReference>
<keyword evidence="4" id="KW-0285">Flavoprotein</keyword>
<reference evidence="12" key="2">
    <citation type="submission" date="2021-04" db="EMBL/GenBank/DDBJ databases">
        <authorList>
            <person name="Liu J."/>
        </authorList>
    </citation>
    <scope>NUCLEOTIDE SEQUENCE</scope>
    <source>
        <strain evidence="12">BAD-6</strain>
    </source>
</reference>
<dbReference type="SUPFAM" id="SSF51905">
    <property type="entry name" value="FAD/NAD(P)-binding domain"/>
    <property type="match status" value="1"/>
</dbReference>
<dbReference type="InterPro" id="IPR013785">
    <property type="entry name" value="Aldolase_TIM"/>
</dbReference>
<dbReference type="CDD" id="cd02803">
    <property type="entry name" value="OYE_like_FMN_family"/>
    <property type="match status" value="1"/>
</dbReference>